<dbReference type="InterPro" id="IPR016024">
    <property type="entry name" value="ARM-type_fold"/>
</dbReference>
<evidence type="ECO:0000313" key="2">
    <source>
        <dbReference type="Proteomes" id="UP000035642"/>
    </source>
</evidence>
<feature type="compositionally biased region" description="Basic and acidic residues" evidence="1">
    <location>
        <begin position="94"/>
        <end position="103"/>
    </location>
</feature>
<reference evidence="2" key="1">
    <citation type="submission" date="2012-09" db="EMBL/GenBank/DDBJ databases">
        <authorList>
            <person name="Martin A.A."/>
        </authorList>
    </citation>
    <scope>NUCLEOTIDE SEQUENCE</scope>
</reference>
<feature type="region of interest" description="Disordered" evidence="1">
    <location>
        <begin position="1"/>
        <end position="103"/>
    </location>
</feature>
<name>A0A158PBY9_ANGCA</name>
<accession>A0A158PBY9</accession>
<dbReference type="STRING" id="6313.A0A158PBY9"/>
<dbReference type="WBParaSite" id="ACAC_0001164301-mRNA-1">
    <property type="protein sequence ID" value="ACAC_0001164301-mRNA-1"/>
    <property type="gene ID" value="ACAC_0001164301"/>
</dbReference>
<dbReference type="AlphaFoldDB" id="A0A158PBY9"/>
<dbReference type="InterPro" id="IPR011989">
    <property type="entry name" value="ARM-like"/>
</dbReference>
<dbReference type="Gene3D" id="1.25.10.10">
    <property type="entry name" value="Leucine-rich Repeat Variant"/>
    <property type="match status" value="1"/>
</dbReference>
<reference evidence="3" key="2">
    <citation type="submission" date="2016-04" db="UniProtKB">
        <authorList>
            <consortium name="WormBaseParasite"/>
        </authorList>
    </citation>
    <scope>IDENTIFICATION</scope>
</reference>
<proteinExistence type="predicted"/>
<protein>
    <submittedName>
        <fullName evidence="3">TOG domain-containing protein</fullName>
    </submittedName>
</protein>
<evidence type="ECO:0000256" key="1">
    <source>
        <dbReference type="SAM" id="MobiDB-lite"/>
    </source>
</evidence>
<dbReference type="Proteomes" id="UP000035642">
    <property type="component" value="Unassembled WGS sequence"/>
</dbReference>
<feature type="compositionally biased region" description="Low complexity" evidence="1">
    <location>
        <begin position="71"/>
        <end position="82"/>
    </location>
</feature>
<dbReference type="SUPFAM" id="SSF48371">
    <property type="entry name" value="ARM repeat"/>
    <property type="match status" value="1"/>
</dbReference>
<evidence type="ECO:0000313" key="3">
    <source>
        <dbReference type="WBParaSite" id="ACAC_0001164301-mRNA-1"/>
    </source>
</evidence>
<organism evidence="2 3">
    <name type="scientific">Angiostrongylus cantonensis</name>
    <name type="common">Rat lungworm</name>
    <dbReference type="NCBI Taxonomy" id="6313"/>
    <lineage>
        <taxon>Eukaryota</taxon>
        <taxon>Metazoa</taxon>
        <taxon>Ecdysozoa</taxon>
        <taxon>Nematoda</taxon>
        <taxon>Chromadorea</taxon>
        <taxon>Rhabditida</taxon>
        <taxon>Rhabditina</taxon>
        <taxon>Rhabditomorpha</taxon>
        <taxon>Strongyloidea</taxon>
        <taxon>Metastrongylidae</taxon>
        <taxon>Angiostrongylus</taxon>
    </lineage>
</organism>
<sequence length="634" mass="71524">MEGRGYEEVIPEGGGYDKVGGPHSYVKVMDLSKSDRSSSPPKKSKPAPPPKPVKKPQPVERPKPKPHTRTSVSHSDSGGSSVFKEENMSEENLEPTKENIDPSGEVVEKNEAMEKLLNALAKHDSDAALCSVAQTILTSFPLIPNISKSIAGSAIAPSKWLLQYFPRVSDAVVPELISALRNLSFYCSISPKASKIFEKKLRILCRDDKQVTRIREACLTSSSADLNSAAINAIVKMASIVEAPATEKIVNYLMELLAAARFPEQRVIILEGLAKCAETDKDDCIFEKIASNLITKFAAPDKEGTLDIQLLRLASLTSTSYPALILKTMTILLFWPNWQVRKCARLSVERILRVEKTHFAEALASEIFTETINGYVDQTYRKLKHNQLDSSATVLGEWYVQVLRLLLFTEGTELDELAIHTLWMHSQADSNRWEASALFQERVVNLVLCCTDRNVRCVIFFPFSICLEKLCKACLSDNALLTLVALNVPSIRCALWDHIEKSVSELNVDDYVRIPERHVSIYRCTEGHLYNTDVLEFHNMRRENKAYSFRDQLAELQLRRELAEKKRREGKLTTLQKQEIRDEIGRMYENIEVKLDELRAMVAADHHGALARYCSKFSFCEGLKQFSASLLIRR</sequence>
<keyword evidence="2" id="KW-1185">Reference proteome</keyword>